<dbReference type="NCBIfam" id="TIGR00069">
    <property type="entry name" value="hisD"/>
    <property type="match status" value="1"/>
</dbReference>
<keyword evidence="4" id="KW-0479">Metal-binding</keyword>
<dbReference type="InterPro" id="IPR022695">
    <property type="entry name" value="Histidinol_DH_monofunct"/>
</dbReference>
<dbReference type="AlphaFoldDB" id="A0A7S3JZT7"/>
<dbReference type="PANTHER" id="PTHR21256:SF2">
    <property type="entry name" value="HISTIDINE BIOSYNTHESIS TRIFUNCTIONAL PROTEIN"/>
    <property type="match status" value="1"/>
</dbReference>
<evidence type="ECO:0000256" key="7">
    <source>
        <dbReference type="RuleBase" id="RU004175"/>
    </source>
</evidence>
<dbReference type="GO" id="GO:0005829">
    <property type="term" value="C:cytosol"/>
    <property type="evidence" value="ECO:0007669"/>
    <property type="project" value="TreeGrafter"/>
</dbReference>
<dbReference type="GO" id="GO:0051287">
    <property type="term" value="F:NAD binding"/>
    <property type="evidence" value="ECO:0007669"/>
    <property type="project" value="InterPro"/>
</dbReference>
<organism evidence="8">
    <name type="scientific">Aureoumbra lagunensis</name>
    <dbReference type="NCBI Taxonomy" id="44058"/>
    <lineage>
        <taxon>Eukaryota</taxon>
        <taxon>Sar</taxon>
        <taxon>Stramenopiles</taxon>
        <taxon>Ochrophyta</taxon>
        <taxon>Pelagophyceae</taxon>
        <taxon>Pelagomonadales</taxon>
        <taxon>Aureoumbra</taxon>
    </lineage>
</organism>
<dbReference type="GO" id="GO:0004399">
    <property type="term" value="F:histidinol dehydrogenase activity"/>
    <property type="evidence" value="ECO:0007669"/>
    <property type="project" value="InterPro"/>
</dbReference>
<dbReference type="GO" id="GO:0000105">
    <property type="term" value="P:L-histidine biosynthetic process"/>
    <property type="evidence" value="ECO:0007669"/>
    <property type="project" value="UniProtKB-UniPathway"/>
</dbReference>
<dbReference type="PIRSF" id="PIRSF000099">
    <property type="entry name" value="Histidinol_dh"/>
    <property type="match status" value="1"/>
</dbReference>
<evidence type="ECO:0008006" key="9">
    <source>
        <dbReference type="Google" id="ProtNLM"/>
    </source>
</evidence>
<evidence type="ECO:0000256" key="2">
    <source>
        <dbReference type="ARBA" id="ARBA00004940"/>
    </source>
</evidence>
<comment type="similarity">
    <text evidence="3 7">Belongs to the histidinol dehydrogenase family.</text>
</comment>
<dbReference type="Gene3D" id="3.40.50.1980">
    <property type="entry name" value="Nitrogenase molybdenum iron protein domain"/>
    <property type="match status" value="2"/>
</dbReference>
<comment type="pathway">
    <text evidence="2">Amino-acid biosynthesis; L-histidine biosynthesis; L-histidine from 5-phospho-alpha-D-ribose 1-diphosphate: step 9/9.</text>
</comment>
<dbReference type="InterPro" id="IPR016161">
    <property type="entry name" value="Ald_DH/histidinol_DH"/>
</dbReference>
<evidence type="ECO:0000256" key="3">
    <source>
        <dbReference type="ARBA" id="ARBA00010178"/>
    </source>
</evidence>
<keyword evidence="6" id="KW-0560">Oxidoreductase</keyword>
<keyword evidence="5" id="KW-0862">Zinc</keyword>
<name>A0A7S3JZT7_9STRA</name>
<dbReference type="EMBL" id="HBIJ01016189">
    <property type="protein sequence ID" value="CAE0370030.1"/>
    <property type="molecule type" value="Transcribed_RNA"/>
</dbReference>
<dbReference type="Gene3D" id="1.20.5.1300">
    <property type="match status" value="1"/>
</dbReference>
<protein>
    <recommendedName>
        <fullName evidence="9">Histidinol dehydrogenase</fullName>
    </recommendedName>
</protein>
<evidence type="ECO:0000256" key="6">
    <source>
        <dbReference type="ARBA" id="ARBA00023002"/>
    </source>
</evidence>
<evidence type="ECO:0000256" key="4">
    <source>
        <dbReference type="ARBA" id="ARBA00022723"/>
    </source>
</evidence>
<dbReference type="GO" id="GO:0046872">
    <property type="term" value="F:metal ion binding"/>
    <property type="evidence" value="ECO:0007669"/>
    <property type="project" value="UniProtKB-KW"/>
</dbReference>
<dbReference type="FunFam" id="3.40.50.1980:FF:000001">
    <property type="entry name" value="Histidinol dehydrogenase"/>
    <property type="match status" value="1"/>
</dbReference>
<dbReference type="Pfam" id="PF00815">
    <property type="entry name" value="Histidinol_dh"/>
    <property type="match status" value="1"/>
</dbReference>
<dbReference type="PANTHER" id="PTHR21256">
    <property type="entry name" value="HISTIDINOL DEHYDROGENASE HDH"/>
    <property type="match status" value="1"/>
</dbReference>
<evidence type="ECO:0000313" key="8">
    <source>
        <dbReference type="EMBL" id="CAE0370030.1"/>
    </source>
</evidence>
<evidence type="ECO:0000256" key="1">
    <source>
        <dbReference type="ARBA" id="ARBA00001947"/>
    </source>
</evidence>
<dbReference type="InterPro" id="IPR001692">
    <property type="entry name" value="Histidinol_DH_CS"/>
</dbReference>
<dbReference type="PRINTS" id="PR00083">
    <property type="entry name" value="HOLDHDRGNASE"/>
</dbReference>
<dbReference type="UniPathway" id="UPA00031">
    <property type="reaction ID" value="UER00014"/>
</dbReference>
<evidence type="ECO:0000256" key="5">
    <source>
        <dbReference type="ARBA" id="ARBA00022833"/>
    </source>
</evidence>
<reference evidence="8" key="1">
    <citation type="submission" date="2021-01" db="EMBL/GenBank/DDBJ databases">
        <authorList>
            <person name="Corre E."/>
            <person name="Pelletier E."/>
            <person name="Niang G."/>
            <person name="Scheremetjew M."/>
            <person name="Finn R."/>
            <person name="Kale V."/>
            <person name="Holt S."/>
            <person name="Cochrane G."/>
            <person name="Meng A."/>
            <person name="Brown T."/>
            <person name="Cohen L."/>
        </authorList>
    </citation>
    <scope>NUCLEOTIDE SEQUENCE</scope>
    <source>
        <strain evidence="8">CCMP1510</strain>
    </source>
</reference>
<accession>A0A7S3JZT7</accession>
<comment type="cofactor">
    <cofactor evidence="1">
        <name>Zn(2+)</name>
        <dbReference type="ChEBI" id="CHEBI:29105"/>
    </cofactor>
</comment>
<dbReference type="SUPFAM" id="SSF53720">
    <property type="entry name" value="ALDH-like"/>
    <property type="match status" value="1"/>
</dbReference>
<sequence length="438" mass="45917">MPSLKIIDSKNIAIGDSEGLDLNAMDHARREMEAIKSQGTAAVLKSAEKFGEVKNGESMMIQVTSLKEAYDSLDKNDRECLDRVASRIIKFATAQRLAIQEFEIEIPGGHAGHTVSPVEVAGCYAPGGRYPLPSSVLMTVCTAKAAGCKSIVLASPKPSQVTLAAAYVAGATHVLAIGGAHAICAMALGAGVPRCDIICGPGNKWVTAAKAVASISACVGIDMLAGPSEVLVIADESADPGLIAADLLAQAEHDVVARPILVTLGQNAIDIIANVNKELQSQLETLPTKAVASPAVECGFAVPCSSIDEAVRVADAVAPEHLEIITKNPQQIADKCNHYGGLFIGMGAAEVLGDYGIGPNHTLPTSGTARYTGGLSVLHFLRVRTWMRIDNSQQSQPAVQDAIILARHEGLEAHARAAERRLSSLNHDEQPAAKKPKI</sequence>
<proteinExistence type="inferred from homology"/>
<dbReference type="CDD" id="cd06572">
    <property type="entry name" value="Histidinol_dh"/>
    <property type="match status" value="1"/>
</dbReference>
<gene>
    <name evidence="8" type="ORF">ALAG00032_LOCUS10794</name>
</gene>
<dbReference type="InterPro" id="IPR012131">
    <property type="entry name" value="Hstdl_DH"/>
</dbReference>
<dbReference type="PROSITE" id="PS00611">
    <property type="entry name" value="HISOL_DEHYDROGENASE"/>
    <property type="match status" value="1"/>
</dbReference>